<proteinExistence type="predicted"/>
<sequence length="449" mass="47817">MSHYDLFGGACRTAGGNKGSYDERWDLTPNQCRQRCDQRAAECVAFELMMVGSFELCKLHKDPITSVMPVAGASCSVKARSHALVPFLIAAFSALSHPCGLRLAGAALDWSDFTAADLTNASLLGASAKQALLRFATLSGASLVYATLSRASLHDATLERAYLQHAAADGADFTRANLRGARLNGARLRGARFDRSDVSGASFKDADLTGATFHGATGHKTADFTGAIGWAEAALLPLPRAIEGRCSGAPFGVVDYSDCDLRSLVLTNADIGKSDLSGADMTGVLAVQVKIYESTARSLTAINVDFTRADSQRVDFTASQFMRSDLTDADFTEATLEEVDFSQAVLERVKITSARMSSAVLMDVRMKEANGLHLIADGANFLRADLRRAEFPQASFRGASFVRADLTGATFTDADVTGATFQHAAGLDTVQWQNCKGMDSAGIGHLRPV</sequence>
<name>A0A0D3IU45_EMIH1</name>
<dbReference type="PaxDb" id="2903-EOD14780"/>
<dbReference type="InterPro" id="IPR001646">
    <property type="entry name" value="5peptide_repeat"/>
</dbReference>
<organism evidence="1 2">
    <name type="scientific">Emiliania huxleyi (strain CCMP1516)</name>
    <dbReference type="NCBI Taxonomy" id="280463"/>
    <lineage>
        <taxon>Eukaryota</taxon>
        <taxon>Haptista</taxon>
        <taxon>Haptophyta</taxon>
        <taxon>Prymnesiophyceae</taxon>
        <taxon>Isochrysidales</taxon>
        <taxon>Noelaerhabdaceae</taxon>
        <taxon>Emiliania</taxon>
    </lineage>
</organism>
<evidence type="ECO:0000313" key="2">
    <source>
        <dbReference type="Proteomes" id="UP000013827"/>
    </source>
</evidence>
<dbReference type="Gene3D" id="2.160.20.80">
    <property type="entry name" value="E3 ubiquitin-protein ligase SopA"/>
    <property type="match status" value="2"/>
</dbReference>
<evidence type="ECO:0000313" key="1">
    <source>
        <dbReference type="EnsemblProtists" id="EOD14780"/>
    </source>
</evidence>
<dbReference type="OMA" id="VAFELMM"/>
<dbReference type="STRING" id="2903.R1DJW9"/>
<dbReference type="PANTHER" id="PTHR14136">
    <property type="entry name" value="BTB_POZ DOMAIN-CONTAINING PROTEIN KCTD9"/>
    <property type="match status" value="1"/>
</dbReference>
<reference evidence="2" key="1">
    <citation type="journal article" date="2013" name="Nature">
        <title>Pan genome of the phytoplankton Emiliania underpins its global distribution.</title>
        <authorList>
            <person name="Read B.A."/>
            <person name="Kegel J."/>
            <person name="Klute M.J."/>
            <person name="Kuo A."/>
            <person name="Lefebvre S.C."/>
            <person name="Maumus F."/>
            <person name="Mayer C."/>
            <person name="Miller J."/>
            <person name="Monier A."/>
            <person name="Salamov A."/>
            <person name="Young J."/>
            <person name="Aguilar M."/>
            <person name="Claverie J.M."/>
            <person name="Frickenhaus S."/>
            <person name="Gonzalez K."/>
            <person name="Herman E.K."/>
            <person name="Lin Y.C."/>
            <person name="Napier J."/>
            <person name="Ogata H."/>
            <person name="Sarno A.F."/>
            <person name="Shmutz J."/>
            <person name="Schroeder D."/>
            <person name="de Vargas C."/>
            <person name="Verret F."/>
            <person name="von Dassow P."/>
            <person name="Valentin K."/>
            <person name="Van de Peer Y."/>
            <person name="Wheeler G."/>
            <person name="Dacks J.B."/>
            <person name="Delwiche C.F."/>
            <person name="Dyhrman S.T."/>
            <person name="Glockner G."/>
            <person name="John U."/>
            <person name="Richards T."/>
            <person name="Worden A.Z."/>
            <person name="Zhang X."/>
            <person name="Grigoriev I.V."/>
            <person name="Allen A.E."/>
            <person name="Bidle K."/>
            <person name="Borodovsky M."/>
            <person name="Bowler C."/>
            <person name="Brownlee C."/>
            <person name="Cock J.M."/>
            <person name="Elias M."/>
            <person name="Gladyshev V.N."/>
            <person name="Groth M."/>
            <person name="Guda C."/>
            <person name="Hadaegh A."/>
            <person name="Iglesias-Rodriguez M.D."/>
            <person name="Jenkins J."/>
            <person name="Jones B.M."/>
            <person name="Lawson T."/>
            <person name="Leese F."/>
            <person name="Lindquist E."/>
            <person name="Lobanov A."/>
            <person name="Lomsadze A."/>
            <person name="Malik S.B."/>
            <person name="Marsh M.E."/>
            <person name="Mackinder L."/>
            <person name="Mock T."/>
            <person name="Mueller-Roeber B."/>
            <person name="Pagarete A."/>
            <person name="Parker M."/>
            <person name="Probert I."/>
            <person name="Quesneville H."/>
            <person name="Raines C."/>
            <person name="Rensing S.A."/>
            <person name="Riano-Pachon D.M."/>
            <person name="Richier S."/>
            <person name="Rokitta S."/>
            <person name="Shiraiwa Y."/>
            <person name="Soanes D.M."/>
            <person name="van der Giezen M."/>
            <person name="Wahlund T.M."/>
            <person name="Williams B."/>
            <person name="Wilson W."/>
            <person name="Wolfe G."/>
            <person name="Wurch L.L."/>
        </authorList>
    </citation>
    <scope>NUCLEOTIDE SEQUENCE</scope>
</reference>
<dbReference type="SUPFAM" id="SSF141571">
    <property type="entry name" value="Pentapeptide repeat-like"/>
    <property type="match status" value="2"/>
</dbReference>
<dbReference type="AlphaFoldDB" id="A0A0D3IU45"/>
<dbReference type="InterPro" id="IPR051082">
    <property type="entry name" value="Pentapeptide-BTB/POZ_domain"/>
</dbReference>
<dbReference type="RefSeq" id="XP_005767209.1">
    <property type="nucleotide sequence ID" value="XM_005767152.1"/>
</dbReference>
<dbReference type="GeneID" id="17261064"/>
<dbReference type="Pfam" id="PF00805">
    <property type="entry name" value="Pentapeptide"/>
    <property type="match status" value="4"/>
</dbReference>
<dbReference type="EnsemblProtists" id="EOD14780">
    <property type="protein sequence ID" value="EOD14780"/>
    <property type="gene ID" value="EMIHUDRAFT_197344"/>
</dbReference>
<accession>A0A0D3IU45</accession>
<dbReference type="Proteomes" id="UP000013827">
    <property type="component" value="Unassembled WGS sequence"/>
</dbReference>
<dbReference type="HOGENOM" id="CLU_610360_0_0_1"/>
<reference evidence="1" key="2">
    <citation type="submission" date="2024-10" db="UniProtKB">
        <authorList>
            <consortium name="EnsemblProtists"/>
        </authorList>
    </citation>
    <scope>IDENTIFICATION</scope>
</reference>
<dbReference type="KEGG" id="ehx:EMIHUDRAFT_197344"/>
<keyword evidence="2" id="KW-1185">Reference proteome</keyword>
<evidence type="ECO:0008006" key="3">
    <source>
        <dbReference type="Google" id="ProtNLM"/>
    </source>
</evidence>
<protein>
    <recommendedName>
        <fullName evidence="3">Pentapeptide repeat-containing protein</fullName>
    </recommendedName>
</protein>
<dbReference type="PANTHER" id="PTHR14136:SF17">
    <property type="entry name" value="BTB_POZ DOMAIN-CONTAINING PROTEIN KCTD9"/>
    <property type="match status" value="1"/>
</dbReference>